<keyword evidence="3" id="KW-1185">Reference proteome</keyword>
<proteinExistence type="predicted"/>
<dbReference type="AlphaFoldDB" id="A0A4R9JF44"/>
<protein>
    <submittedName>
        <fullName evidence="2">Uncharacterized protein</fullName>
    </submittedName>
</protein>
<comment type="caution">
    <text evidence="2">The sequence shown here is derived from an EMBL/GenBank/DDBJ whole genome shotgun (WGS) entry which is preliminary data.</text>
</comment>
<dbReference type="Proteomes" id="UP000298125">
    <property type="component" value="Unassembled WGS sequence"/>
</dbReference>
<evidence type="ECO:0000313" key="2">
    <source>
        <dbReference type="EMBL" id="TGL37574.1"/>
    </source>
</evidence>
<accession>A0A4R9JF44</accession>
<name>A0A4R9JF44_9LEPT</name>
<sequence>MSKGYHSRSPEEFRDYLKQIGDKNKKTRWRQIVILIDLVLVILIFYIGFRALNPGSFQNRTQSDKQIVDGYPTYLSLSREEDEKFQGYFLFIENNTKNPLQVPNPKWKSEFRIKTKQGILCFQEEIVWESRNIPPNANGFLYHSVSKEKWKSLITECRKEIFDEEASIFRSKFRSLDLGFYSQVLVHSEDRTYTFQIKQKPYPNE</sequence>
<dbReference type="EMBL" id="RQGA01000014">
    <property type="protein sequence ID" value="TGL37574.1"/>
    <property type="molecule type" value="Genomic_DNA"/>
</dbReference>
<reference evidence="2" key="1">
    <citation type="journal article" date="2019" name="PLoS Negl. Trop. Dis.">
        <title>Revisiting the worldwide diversity of Leptospira species in the environment.</title>
        <authorList>
            <person name="Vincent A.T."/>
            <person name="Schiettekatte O."/>
            <person name="Bourhy P."/>
            <person name="Veyrier F.J."/>
            <person name="Picardeau M."/>
        </authorList>
    </citation>
    <scope>NUCLEOTIDE SEQUENCE [LARGE SCALE GENOMIC DNA]</scope>
    <source>
        <strain evidence="2">201702692</strain>
    </source>
</reference>
<gene>
    <name evidence="2" type="ORF">EHQ49_15230</name>
</gene>
<keyword evidence="1" id="KW-0472">Membrane</keyword>
<evidence type="ECO:0000256" key="1">
    <source>
        <dbReference type="SAM" id="Phobius"/>
    </source>
</evidence>
<keyword evidence="1" id="KW-0812">Transmembrane</keyword>
<dbReference type="RefSeq" id="WP_135580492.1">
    <property type="nucleotide sequence ID" value="NZ_RQGA01000014.1"/>
</dbReference>
<evidence type="ECO:0000313" key="3">
    <source>
        <dbReference type="Proteomes" id="UP000298125"/>
    </source>
</evidence>
<keyword evidence="1" id="KW-1133">Transmembrane helix</keyword>
<organism evidence="2 3">
    <name type="scientific">Leptospira perdikensis</name>
    <dbReference type="NCBI Taxonomy" id="2484948"/>
    <lineage>
        <taxon>Bacteria</taxon>
        <taxon>Pseudomonadati</taxon>
        <taxon>Spirochaetota</taxon>
        <taxon>Spirochaetia</taxon>
        <taxon>Leptospirales</taxon>
        <taxon>Leptospiraceae</taxon>
        <taxon>Leptospira</taxon>
    </lineage>
</organism>
<dbReference type="OrthoDB" id="345069at2"/>
<feature type="transmembrane region" description="Helical" evidence="1">
    <location>
        <begin position="32"/>
        <end position="52"/>
    </location>
</feature>